<proteinExistence type="inferred from homology"/>
<sequence>MAGSLSGGIIGLVVAVGVGLFGTQPGFGDDRLPVGATVRVSVSSTGGQANGWSGRSSVSADGRWVTFASDATNLIPDDTGHHVFAYEYATGHLVRVSASTNAEPNPDGGRMPVISADGNRVAYRSTSNVLVPGDTDGRADIFVRDLPTGRTTRVLPAPDQPPSPPSLDAAGRLVASGHLIADTATGRVVDVNVTPTGQPANGRVSSLTLSGNGRFAAFWSTSTDLVQELPVVHRKVSPATWGMFVRDLSRRTTRQALWWVDLTHRPQPTGLAMNYDGRYVAYYENGNGRILKRDVWRDTNLLVADANQQSAWQIPDTPSISADGRYVAFSSEWGRDLVFPRGPSYGPVIYVKDTTTGTSQSIRPSGTGSSGTGGPVIRYPSLSADGRFLSFTTNAEGQVPGDTNYLPDVFLTRLR</sequence>
<dbReference type="PANTHER" id="PTHR36842">
    <property type="entry name" value="PROTEIN TOLB HOMOLOG"/>
    <property type="match status" value="1"/>
</dbReference>
<dbReference type="Gene3D" id="2.120.10.30">
    <property type="entry name" value="TolB, C-terminal domain"/>
    <property type="match status" value="2"/>
</dbReference>
<evidence type="ECO:0000256" key="2">
    <source>
        <dbReference type="SAM" id="MobiDB-lite"/>
    </source>
</evidence>
<evidence type="ECO:0000313" key="4">
    <source>
        <dbReference type="Proteomes" id="UP001500967"/>
    </source>
</evidence>
<dbReference type="InterPro" id="IPR011042">
    <property type="entry name" value="6-blade_b-propeller_TolB-like"/>
</dbReference>
<comment type="caution">
    <text evidence="3">The sequence shown here is derived from an EMBL/GenBank/DDBJ whole genome shotgun (WGS) entry which is preliminary data.</text>
</comment>
<dbReference type="PANTHER" id="PTHR36842:SF1">
    <property type="entry name" value="PROTEIN TOLB"/>
    <property type="match status" value="1"/>
</dbReference>
<keyword evidence="4" id="KW-1185">Reference proteome</keyword>
<organism evidence="3 4">
    <name type="scientific">Cryptosporangium japonicum</name>
    <dbReference type="NCBI Taxonomy" id="80872"/>
    <lineage>
        <taxon>Bacteria</taxon>
        <taxon>Bacillati</taxon>
        <taxon>Actinomycetota</taxon>
        <taxon>Actinomycetes</taxon>
        <taxon>Cryptosporangiales</taxon>
        <taxon>Cryptosporangiaceae</taxon>
        <taxon>Cryptosporangium</taxon>
    </lineage>
</organism>
<dbReference type="SUPFAM" id="SSF82171">
    <property type="entry name" value="DPP6 N-terminal domain-like"/>
    <property type="match status" value="1"/>
</dbReference>
<dbReference type="EMBL" id="BAAAGX010000003">
    <property type="protein sequence ID" value="GAA0221915.1"/>
    <property type="molecule type" value="Genomic_DNA"/>
</dbReference>
<evidence type="ECO:0000313" key="3">
    <source>
        <dbReference type="EMBL" id="GAA0221915.1"/>
    </source>
</evidence>
<comment type="similarity">
    <text evidence="1">Belongs to the TolB family.</text>
</comment>
<protein>
    <submittedName>
        <fullName evidence="3">PD40 domain-containing protein</fullName>
    </submittedName>
</protein>
<dbReference type="InterPro" id="IPR011659">
    <property type="entry name" value="WD40"/>
</dbReference>
<dbReference type="Proteomes" id="UP001500967">
    <property type="component" value="Unassembled WGS sequence"/>
</dbReference>
<feature type="region of interest" description="Disordered" evidence="2">
    <location>
        <begin position="356"/>
        <end position="376"/>
    </location>
</feature>
<name>A0ABP3D2R9_9ACTN</name>
<accession>A0ABP3D2R9</accession>
<evidence type="ECO:0000256" key="1">
    <source>
        <dbReference type="ARBA" id="ARBA00009820"/>
    </source>
</evidence>
<reference evidence="4" key="1">
    <citation type="journal article" date="2019" name="Int. J. Syst. Evol. Microbiol.">
        <title>The Global Catalogue of Microorganisms (GCM) 10K type strain sequencing project: providing services to taxonomists for standard genome sequencing and annotation.</title>
        <authorList>
            <consortium name="The Broad Institute Genomics Platform"/>
            <consortium name="The Broad Institute Genome Sequencing Center for Infectious Disease"/>
            <person name="Wu L."/>
            <person name="Ma J."/>
        </authorList>
    </citation>
    <scope>NUCLEOTIDE SEQUENCE [LARGE SCALE GENOMIC DNA]</scope>
    <source>
        <strain evidence="4">JCM 10425</strain>
    </source>
</reference>
<gene>
    <name evidence="3" type="ORF">GCM10009539_03870</name>
</gene>
<dbReference type="Pfam" id="PF07676">
    <property type="entry name" value="PD40"/>
    <property type="match status" value="3"/>
</dbReference>